<dbReference type="AlphaFoldDB" id="A0A431FVJ0"/>
<organism evidence="1 2">
    <name type="scientific">Campylobacter jejuni</name>
    <dbReference type="NCBI Taxonomy" id="197"/>
    <lineage>
        <taxon>Bacteria</taxon>
        <taxon>Pseudomonadati</taxon>
        <taxon>Campylobacterota</taxon>
        <taxon>Epsilonproteobacteria</taxon>
        <taxon>Campylobacterales</taxon>
        <taxon>Campylobacteraceae</taxon>
        <taxon>Campylobacter</taxon>
    </lineage>
</organism>
<sequence>MPFFDLLLANYTIFFSLVEKTKLTFLVEVGFCKIRLIAVAEVDFDFFDTLTLQKNEFIALFCVKLIKKMI</sequence>
<evidence type="ECO:0000313" key="2">
    <source>
        <dbReference type="Proteomes" id="UP000286791"/>
    </source>
</evidence>
<gene>
    <name evidence="1" type="ORF">C3H48_08475</name>
</gene>
<accession>A0A431FVJ0</accession>
<dbReference type="EMBL" id="PRCE01000103">
    <property type="protein sequence ID" value="RTJ97557.1"/>
    <property type="molecule type" value="Genomic_DNA"/>
</dbReference>
<name>A0A431FVJ0_CAMJU</name>
<dbReference type="Proteomes" id="UP000286791">
    <property type="component" value="Unassembled WGS sequence"/>
</dbReference>
<proteinExistence type="predicted"/>
<reference evidence="1 2" key="1">
    <citation type="journal article" date="2019" name="Appl. Environ. Microbiol.">
        <title>Population genetics and characterization of Campylobacter jejuni isolates in western jackdaws and game birds in Finland.</title>
        <authorList>
            <person name="Kovanen S."/>
            <person name="Rossi M."/>
            <person name="Pohja-Mykra M."/>
            <person name="Nieminen T."/>
            <person name="Raunio-Saarnisto M."/>
            <person name="Sauvala M."/>
            <person name="Fredriksson-Ahomaa M."/>
            <person name="Hanninen M.L."/>
            <person name="Kivisto R."/>
        </authorList>
    </citation>
    <scope>NUCLEOTIDE SEQUENCE [LARGE SCALE GENOMIC DNA]</scope>
    <source>
        <strain evidence="1 2">CB304</strain>
    </source>
</reference>
<evidence type="ECO:0000313" key="1">
    <source>
        <dbReference type="EMBL" id="RTJ97557.1"/>
    </source>
</evidence>
<protein>
    <submittedName>
        <fullName evidence="1">Uncharacterized protein</fullName>
    </submittedName>
</protein>
<comment type="caution">
    <text evidence="1">The sequence shown here is derived from an EMBL/GenBank/DDBJ whole genome shotgun (WGS) entry which is preliminary data.</text>
</comment>